<dbReference type="Gene3D" id="3.40.50.300">
    <property type="entry name" value="P-loop containing nucleotide triphosphate hydrolases"/>
    <property type="match status" value="2"/>
</dbReference>
<dbReference type="Pfam" id="PF00041">
    <property type="entry name" value="fn3"/>
    <property type="match status" value="2"/>
</dbReference>
<name>A0A6J8AF13_MYTCO</name>
<evidence type="ECO:0000259" key="2">
    <source>
        <dbReference type="PROSITE" id="PS50853"/>
    </source>
</evidence>
<evidence type="ECO:0000313" key="4">
    <source>
        <dbReference type="Proteomes" id="UP000507470"/>
    </source>
</evidence>
<dbReference type="PROSITE" id="PS50853">
    <property type="entry name" value="FN3"/>
    <property type="match status" value="2"/>
</dbReference>
<dbReference type="Pfam" id="PF08477">
    <property type="entry name" value="Roc"/>
    <property type="match status" value="1"/>
</dbReference>
<dbReference type="InterPro" id="IPR027417">
    <property type="entry name" value="P-loop_NTPase"/>
</dbReference>
<reference evidence="3 4" key="1">
    <citation type="submission" date="2020-06" db="EMBL/GenBank/DDBJ databases">
        <authorList>
            <person name="Li R."/>
            <person name="Bekaert M."/>
        </authorList>
    </citation>
    <scope>NUCLEOTIDE SEQUENCE [LARGE SCALE GENOMIC DNA]</scope>
    <source>
        <strain evidence="4">wild</strain>
    </source>
</reference>
<dbReference type="SUPFAM" id="SSF49265">
    <property type="entry name" value="Fibronectin type III"/>
    <property type="match status" value="1"/>
</dbReference>
<proteinExistence type="predicted"/>
<dbReference type="InterPro" id="IPR050991">
    <property type="entry name" value="ECM_Regulatory_Proteins"/>
</dbReference>
<keyword evidence="1" id="KW-0677">Repeat</keyword>
<evidence type="ECO:0000313" key="3">
    <source>
        <dbReference type="EMBL" id="CAC5366476.1"/>
    </source>
</evidence>
<dbReference type="OrthoDB" id="6078042at2759"/>
<gene>
    <name evidence="3" type="ORF">MCOR_6763</name>
</gene>
<accession>A0A6J8AF13</accession>
<dbReference type="Proteomes" id="UP000507470">
    <property type="component" value="Unassembled WGS sequence"/>
</dbReference>
<protein>
    <recommendedName>
        <fullName evidence="2">Fibronectin type-III domain-containing protein</fullName>
    </recommendedName>
</protein>
<dbReference type="SMART" id="SM00060">
    <property type="entry name" value="FN3"/>
    <property type="match status" value="2"/>
</dbReference>
<dbReference type="CDD" id="cd00063">
    <property type="entry name" value="FN3"/>
    <property type="match status" value="2"/>
</dbReference>
<dbReference type="AlphaFoldDB" id="A0A6J8AF13"/>
<dbReference type="InterPro" id="IPR013783">
    <property type="entry name" value="Ig-like_fold"/>
</dbReference>
<evidence type="ECO:0000256" key="1">
    <source>
        <dbReference type="ARBA" id="ARBA00022737"/>
    </source>
</evidence>
<dbReference type="InterPro" id="IPR036116">
    <property type="entry name" value="FN3_sf"/>
</dbReference>
<feature type="domain" description="Fibronectin type-III" evidence="2">
    <location>
        <begin position="98"/>
        <end position="196"/>
    </location>
</feature>
<feature type="domain" description="Fibronectin type-III" evidence="2">
    <location>
        <begin position="197"/>
        <end position="295"/>
    </location>
</feature>
<dbReference type="SUPFAM" id="SSF52540">
    <property type="entry name" value="P-loop containing nucleoside triphosphate hydrolases"/>
    <property type="match status" value="1"/>
</dbReference>
<dbReference type="EMBL" id="CACVKT020001261">
    <property type="protein sequence ID" value="CAC5366476.1"/>
    <property type="molecule type" value="Genomic_DNA"/>
</dbReference>
<sequence length="759" mass="88547">MKLATLRSTENVFVIPIEDIRLSELKNQCYCNPLTEDCSCYLGINLYNETFEVKDIKCYDDMKMTRSRYLGDRFNISQKIKIVEFDNYRYNVKNVPTTPRKLDIVECTDCSITIEWFIDVPDECLSYELHHRPKGTNDWSTGTFLSEEVLEAEDGRRMYTLQNLLPETYYELKMRSVYKDAKSHYSESMTKQTLKLAPREFDIVECTDCSITIEWFIDVSDECLSYELDHRPQGTNEWSTGTFLSEEVLEAEDGQRMYTLQNLLPETYYEFKMRSVYKDAKSHYSESMTKQTLKQVLPEAINQLSEGDKTRYNKIMQTSKTENRYFVRIMIVGKESAGKTCLLRRLLKENISDVSSTDGVDIVVRRCKINITDGKWIIGKKIDDDKVSRIKRALIPNAEDRDTQNMQEVETNNINISQRDELSSYKKDTTDAMVSLDKSKDNIESSLVMPEYVTTDAKFNFGKNEDTNEASSLVMPVDFSTDAKINLDNNKEKNESSSLVMPEDLIYDVFSKSTVNTPLNLYALCELWDFAGQKEFYATHQAFLTSSAVYLVVADMKDEISKQGLSQCSADFQHIGEYIDFWFDSIHCHRTTDKQARDRHFDPPILLVFTGKDKYNKADFEKREKEIKDQMDTVFGLKSKYHHLHNTFYLSNTKDIDEEFENCKTQFTKQHGKWIIGDMSKLAKHRDINMLTEEDLLLFLRFQHNVGNIIFFENIQDLIILNPQWLADAFRCLVSDRVSNRRLYHLCGLDTVYTTRQNK</sequence>
<dbReference type="PANTHER" id="PTHR46708:SF2">
    <property type="entry name" value="FIBRONECTIN TYPE-III DOMAIN-CONTAINING PROTEIN"/>
    <property type="match status" value="1"/>
</dbReference>
<organism evidence="3 4">
    <name type="scientific">Mytilus coruscus</name>
    <name type="common">Sea mussel</name>
    <dbReference type="NCBI Taxonomy" id="42192"/>
    <lineage>
        <taxon>Eukaryota</taxon>
        <taxon>Metazoa</taxon>
        <taxon>Spiralia</taxon>
        <taxon>Lophotrochozoa</taxon>
        <taxon>Mollusca</taxon>
        <taxon>Bivalvia</taxon>
        <taxon>Autobranchia</taxon>
        <taxon>Pteriomorphia</taxon>
        <taxon>Mytilida</taxon>
        <taxon>Mytiloidea</taxon>
        <taxon>Mytilidae</taxon>
        <taxon>Mytilinae</taxon>
        <taxon>Mytilus</taxon>
    </lineage>
</organism>
<dbReference type="InterPro" id="IPR003961">
    <property type="entry name" value="FN3_dom"/>
</dbReference>
<keyword evidence="4" id="KW-1185">Reference proteome</keyword>
<dbReference type="Gene3D" id="2.60.40.10">
    <property type="entry name" value="Immunoglobulins"/>
    <property type="match status" value="2"/>
</dbReference>
<dbReference type="PANTHER" id="PTHR46708">
    <property type="entry name" value="TENASCIN"/>
    <property type="match status" value="1"/>
</dbReference>